<proteinExistence type="predicted"/>
<reference evidence="2 3" key="1">
    <citation type="submission" date="2024-11" db="EMBL/GenBank/DDBJ databases">
        <title>A near-complete genome assembly of Cinchona calisaya.</title>
        <authorList>
            <person name="Lian D.C."/>
            <person name="Zhao X.W."/>
            <person name="Wei L."/>
        </authorList>
    </citation>
    <scope>NUCLEOTIDE SEQUENCE [LARGE SCALE GENOMIC DNA]</scope>
    <source>
        <tissue evidence="2">Nenye</tissue>
    </source>
</reference>
<evidence type="ECO:0000313" key="2">
    <source>
        <dbReference type="EMBL" id="KAL3533270.1"/>
    </source>
</evidence>
<protein>
    <submittedName>
        <fullName evidence="2">Uncharacterized protein</fullName>
    </submittedName>
</protein>
<accession>A0ABD3AQ11</accession>
<gene>
    <name evidence="2" type="ORF">ACH5RR_006791</name>
</gene>
<organism evidence="2 3">
    <name type="scientific">Cinchona calisaya</name>
    <dbReference type="NCBI Taxonomy" id="153742"/>
    <lineage>
        <taxon>Eukaryota</taxon>
        <taxon>Viridiplantae</taxon>
        <taxon>Streptophyta</taxon>
        <taxon>Embryophyta</taxon>
        <taxon>Tracheophyta</taxon>
        <taxon>Spermatophyta</taxon>
        <taxon>Magnoliopsida</taxon>
        <taxon>eudicotyledons</taxon>
        <taxon>Gunneridae</taxon>
        <taxon>Pentapetalae</taxon>
        <taxon>asterids</taxon>
        <taxon>lamiids</taxon>
        <taxon>Gentianales</taxon>
        <taxon>Rubiaceae</taxon>
        <taxon>Cinchonoideae</taxon>
        <taxon>Cinchoneae</taxon>
        <taxon>Cinchona</taxon>
    </lineage>
</organism>
<keyword evidence="3" id="KW-1185">Reference proteome</keyword>
<evidence type="ECO:0000313" key="3">
    <source>
        <dbReference type="Proteomes" id="UP001630127"/>
    </source>
</evidence>
<evidence type="ECO:0000256" key="1">
    <source>
        <dbReference type="SAM" id="MobiDB-lite"/>
    </source>
</evidence>
<sequence length="100" mass="11251">MKSVASTSEAPTKNQPKNTLLDDQTQKNQLEHVEHHSVPATVVEVVVERAATQPPPKQLIDTTNCPTNLETQILNPLDRELHQPDLLENTSLTEFQIQIY</sequence>
<comment type="caution">
    <text evidence="2">The sequence shown here is derived from an EMBL/GenBank/DDBJ whole genome shotgun (WGS) entry which is preliminary data.</text>
</comment>
<dbReference type="Proteomes" id="UP001630127">
    <property type="component" value="Unassembled WGS sequence"/>
</dbReference>
<dbReference type="EMBL" id="JBJUIK010000003">
    <property type="protein sequence ID" value="KAL3533270.1"/>
    <property type="molecule type" value="Genomic_DNA"/>
</dbReference>
<dbReference type="AlphaFoldDB" id="A0ABD3AQ11"/>
<feature type="region of interest" description="Disordered" evidence="1">
    <location>
        <begin position="1"/>
        <end position="26"/>
    </location>
</feature>
<name>A0ABD3AQ11_9GENT</name>